<proteinExistence type="predicted"/>
<sequence>MRGLIPKSGVVYLAFSFKLQPSVISRFGFKTGVLTLPYVMTLLYSPMASGAYITAYGHYTPIMYIGACLAVMGSGLLSTLTTTSSQAQYVGYQVIVALGAGIVQHIAFTAEPLALPPSDVTTESALVSFCNSLGPVVALTVGNILFTNLFGSKLAGISGLNGKITGSEIKELVDLGTLVPHQYVENVKQALSFALNRTLMFAIPAAGLAACCGLVIQILSWKKKRISSPASGEMTREMLQQSDEKV</sequence>
<dbReference type="PANTHER" id="PTHR23501:SF198">
    <property type="entry name" value="AZOLE RESISTANCE PROTEIN 1-RELATED"/>
    <property type="match status" value="1"/>
</dbReference>
<comment type="caution">
    <text evidence="6">The sequence shown here is derived from an EMBL/GenBank/DDBJ whole genome shotgun (WGS) entry which is preliminary data.</text>
</comment>
<feature type="transmembrane region" description="Helical" evidence="5">
    <location>
        <begin position="27"/>
        <end position="44"/>
    </location>
</feature>
<evidence type="ECO:0000256" key="3">
    <source>
        <dbReference type="ARBA" id="ARBA00022989"/>
    </source>
</evidence>
<dbReference type="PANTHER" id="PTHR23501">
    <property type="entry name" value="MAJOR FACILITATOR SUPERFAMILY"/>
    <property type="match status" value="1"/>
</dbReference>
<dbReference type="AlphaFoldDB" id="A0A4Z1FI36"/>
<organism evidence="6 7">
    <name type="scientific">Botrytis paeoniae</name>
    <dbReference type="NCBI Taxonomy" id="278948"/>
    <lineage>
        <taxon>Eukaryota</taxon>
        <taxon>Fungi</taxon>
        <taxon>Dikarya</taxon>
        <taxon>Ascomycota</taxon>
        <taxon>Pezizomycotina</taxon>
        <taxon>Leotiomycetes</taxon>
        <taxon>Helotiales</taxon>
        <taxon>Sclerotiniaceae</taxon>
        <taxon>Botrytis</taxon>
    </lineage>
</organism>
<keyword evidence="3 5" id="KW-1133">Transmembrane helix</keyword>
<feature type="transmembrane region" description="Helical" evidence="5">
    <location>
        <begin position="199"/>
        <end position="219"/>
    </location>
</feature>
<gene>
    <name evidence="6" type="ORF">BPAE_0167g00150</name>
</gene>
<evidence type="ECO:0000313" key="6">
    <source>
        <dbReference type="EMBL" id="TGO22472.1"/>
    </source>
</evidence>
<reference evidence="6 7" key="1">
    <citation type="submission" date="2017-12" db="EMBL/GenBank/DDBJ databases">
        <title>Comparative genomics of Botrytis spp.</title>
        <authorList>
            <person name="Valero-Jimenez C.A."/>
            <person name="Tapia P."/>
            <person name="Veloso J."/>
            <person name="Silva-Moreno E."/>
            <person name="Staats M."/>
            <person name="Valdes J.H."/>
            <person name="Van Kan J.A.L."/>
        </authorList>
    </citation>
    <scope>NUCLEOTIDE SEQUENCE [LARGE SCALE GENOMIC DNA]</scope>
    <source>
        <strain evidence="6 7">Bp0003</strain>
    </source>
</reference>
<protein>
    <recommendedName>
        <fullName evidence="8">Major facilitator superfamily (MFS) profile domain-containing protein</fullName>
    </recommendedName>
</protein>
<comment type="subcellular location">
    <subcellularLocation>
        <location evidence="1">Membrane</location>
        <topology evidence="1">Multi-pass membrane protein</topology>
    </subcellularLocation>
</comment>
<evidence type="ECO:0000313" key="7">
    <source>
        <dbReference type="Proteomes" id="UP000297910"/>
    </source>
</evidence>
<evidence type="ECO:0008006" key="8">
    <source>
        <dbReference type="Google" id="ProtNLM"/>
    </source>
</evidence>
<evidence type="ECO:0000256" key="5">
    <source>
        <dbReference type="SAM" id="Phobius"/>
    </source>
</evidence>
<evidence type="ECO:0000256" key="4">
    <source>
        <dbReference type="ARBA" id="ARBA00023136"/>
    </source>
</evidence>
<name>A0A4Z1FI36_9HELO</name>
<dbReference type="Proteomes" id="UP000297910">
    <property type="component" value="Unassembled WGS sequence"/>
</dbReference>
<evidence type="ECO:0000256" key="2">
    <source>
        <dbReference type="ARBA" id="ARBA00022692"/>
    </source>
</evidence>
<keyword evidence="4 5" id="KW-0472">Membrane</keyword>
<evidence type="ECO:0000256" key="1">
    <source>
        <dbReference type="ARBA" id="ARBA00004141"/>
    </source>
</evidence>
<dbReference type="GO" id="GO:0005886">
    <property type="term" value="C:plasma membrane"/>
    <property type="evidence" value="ECO:0007669"/>
    <property type="project" value="TreeGrafter"/>
</dbReference>
<feature type="transmembrane region" description="Helical" evidence="5">
    <location>
        <begin position="89"/>
        <end position="108"/>
    </location>
</feature>
<feature type="transmembrane region" description="Helical" evidence="5">
    <location>
        <begin position="56"/>
        <end position="77"/>
    </location>
</feature>
<keyword evidence="7" id="KW-1185">Reference proteome</keyword>
<dbReference type="InterPro" id="IPR036259">
    <property type="entry name" value="MFS_trans_sf"/>
</dbReference>
<dbReference type="GO" id="GO:0022857">
    <property type="term" value="F:transmembrane transporter activity"/>
    <property type="evidence" value="ECO:0007669"/>
    <property type="project" value="TreeGrafter"/>
</dbReference>
<keyword evidence="2 5" id="KW-0812">Transmembrane</keyword>
<dbReference type="SUPFAM" id="SSF103473">
    <property type="entry name" value="MFS general substrate transporter"/>
    <property type="match status" value="1"/>
</dbReference>
<accession>A0A4Z1FI36</accession>
<dbReference type="EMBL" id="PQXI01000167">
    <property type="protein sequence ID" value="TGO22472.1"/>
    <property type="molecule type" value="Genomic_DNA"/>
</dbReference>